<sequence>MLGLPDHHKNVLKSAAMFSREDSAGIYHEVLEEVYLVSY</sequence>
<evidence type="ECO:0000313" key="2">
    <source>
        <dbReference type="Proteomes" id="UP000807115"/>
    </source>
</evidence>
<protein>
    <submittedName>
        <fullName evidence="1">Uncharacterized protein</fullName>
    </submittedName>
</protein>
<reference evidence="1" key="1">
    <citation type="journal article" date="2019" name="BMC Genomics">
        <title>A new reference genome for Sorghum bicolor reveals high levels of sequence similarity between sweet and grain genotypes: implications for the genetics of sugar metabolism.</title>
        <authorList>
            <person name="Cooper E.A."/>
            <person name="Brenton Z.W."/>
            <person name="Flinn B.S."/>
            <person name="Jenkins J."/>
            <person name="Shu S."/>
            <person name="Flowers D."/>
            <person name="Luo F."/>
            <person name="Wang Y."/>
            <person name="Xia P."/>
            <person name="Barry K."/>
            <person name="Daum C."/>
            <person name="Lipzen A."/>
            <person name="Yoshinaga Y."/>
            <person name="Schmutz J."/>
            <person name="Saski C."/>
            <person name="Vermerris W."/>
            <person name="Kresovich S."/>
        </authorList>
    </citation>
    <scope>NUCLEOTIDE SEQUENCE</scope>
</reference>
<organism evidence="1 2">
    <name type="scientific">Sorghum bicolor</name>
    <name type="common">Sorghum</name>
    <name type="synonym">Sorghum vulgare</name>
    <dbReference type="NCBI Taxonomy" id="4558"/>
    <lineage>
        <taxon>Eukaryota</taxon>
        <taxon>Viridiplantae</taxon>
        <taxon>Streptophyta</taxon>
        <taxon>Embryophyta</taxon>
        <taxon>Tracheophyta</taxon>
        <taxon>Spermatophyta</taxon>
        <taxon>Magnoliopsida</taxon>
        <taxon>Liliopsida</taxon>
        <taxon>Poales</taxon>
        <taxon>Poaceae</taxon>
        <taxon>PACMAD clade</taxon>
        <taxon>Panicoideae</taxon>
        <taxon>Andropogonodae</taxon>
        <taxon>Andropogoneae</taxon>
        <taxon>Sorghinae</taxon>
        <taxon>Sorghum</taxon>
    </lineage>
</organism>
<proteinExistence type="predicted"/>
<comment type="caution">
    <text evidence="1">The sequence shown here is derived from an EMBL/GenBank/DDBJ whole genome shotgun (WGS) entry which is preliminary data.</text>
</comment>
<dbReference type="EMBL" id="CM027680">
    <property type="protein sequence ID" value="KAG0551610.1"/>
    <property type="molecule type" value="Genomic_DNA"/>
</dbReference>
<name>A0A921S591_SORBI</name>
<dbReference type="AlphaFoldDB" id="A0A921S591"/>
<dbReference type="Proteomes" id="UP000807115">
    <property type="component" value="Chromosome 1"/>
</dbReference>
<reference evidence="1" key="2">
    <citation type="submission" date="2020-10" db="EMBL/GenBank/DDBJ databases">
        <authorList>
            <person name="Cooper E.A."/>
            <person name="Brenton Z.W."/>
            <person name="Flinn B.S."/>
            <person name="Jenkins J."/>
            <person name="Shu S."/>
            <person name="Flowers D."/>
            <person name="Luo F."/>
            <person name="Wang Y."/>
            <person name="Xia P."/>
            <person name="Barry K."/>
            <person name="Daum C."/>
            <person name="Lipzen A."/>
            <person name="Yoshinaga Y."/>
            <person name="Schmutz J."/>
            <person name="Saski C."/>
            <person name="Vermerris W."/>
            <person name="Kresovich S."/>
        </authorList>
    </citation>
    <scope>NUCLEOTIDE SEQUENCE</scope>
</reference>
<accession>A0A921S591</accession>
<gene>
    <name evidence="1" type="ORF">BDA96_01G438000</name>
</gene>
<evidence type="ECO:0000313" key="1">
    <source>
        <dbReference type="EMBL" id="KAG0551610.1"/>
    </source>
</evidence>